<dbReference type="PANTHER" id="PTHR11686">
    <property type="entry name" value="GAMMA GLUTAMYL TRANSPEPTIDASE"/>
    <property type="match status" value="1"/>
</dbReference>
<evidence type="ECO:0000256" key="5">
    <source>
        <dbReference type="ARBA" id="ARBA00047417"/>
    </source>
</evidence>
<organism evidence="10 11">
    <name type="scientific">Conidiobolus coronatus (strain ATCC 28846 / CBS 209.66 / NRRL 28638)</name>
    <name type="common">Delacroixia coronata</name>
    <dbReference type="NCBI Taxonomy" id="796925"/>
    <lineage>
        <taxon>Eukaryota</taxon>
        <taxon>Fungi</taxon>
        <taxon>Fungi incertae sedis</taxon>
        <taxon>Zoopagomycota</taxon>
        <taxon>Entomophthoromycotina</taxon>
        <taxon>Entomophthoromycetes</taxon>
        <taxon>Entomophthorales</taxon>
        <taxon>Ancylistaceae</taxon>
        <taxon>Conidiobolus</taxon>
    </lineage>
</organism>
<dbReference type="GO" id="GO:0006751">
    <property type="term" value="P:glutathione catabolic process"/>
    <property type="evidence" value="ECO:0007669"/>
    <property type="project" value="UniProtKB-UniRule"/>
</dbReference>
<keyword evidence="11" id="KW-1185">Reference proteome</keyword>
<dbReference type="OrthoDB" id="1081007at2759"/>
<dbReference type="GO" id="GO:0036374">
    <property type="term" value="F:glutathione hydrolase activity"/>
    <property type="evidence" value="ECO:0007669"/>
    <property type="project" value="UniProtKB-UniRule"/>
</dbReference>
<keyword evidence="9" id="KW-0812">Transmembrane</keyword>
<dbReference type="AlphaFoldDB" id="A0A137PGU3"/>
<feature type="active site" description="Nucleophile" evidence="6">
    <location>
        <position position="432"/>
    </location>
</feature>
<comment type="similarity">
    <text evidence="4">Belongs to the gamma-glutamyltransferase family.</text>
</comment>
<keyword evidence="8" id="KW-0808">Transferase</keyword>
<sequence>MNSSGDSRKQKWVSFADIEQEQEPLLNKNQNNYKRSKKTATMLITLLSSLLLGSIIGVVYFSSTDKKFVNEVKNATTSGDGDWLEEPTKLVKGLHGGVASEQGDCSKIGVDILKEGGSAVDSAIATGLCIGTINGFSSGIGGGGFTIIRTPSGNVEHIDFRESAPAASNKTMYDKRPEQVQVGGLAVGVPGEIKGFELMHRKYGKLPWAKLFAPSAKLCNEGFRAGTELVRQLNLAKDWIFENEEFSKVYVKNGELVDVGDIVKRPGLGATLEKIGKEGSSAFYEGEIAREIVDFTQKNGGILTLQDLKSYKPIIRPYAEGKFFNSTVISTTAPSAGSILISTLQLLEEVIKTNGKGSTSDVYHKFIESLKFGFAMRTKIADPDFDSEISKFSELILTKDYIKKLATEVDLTSTHNFGYYHPQYDTKELPGTTHISVIDNTGLVVSLTSTVNLEFGSHLMTPVSGIILNDEMDDFSLPNVTNGFNLPPSPLNWVQPHKRPLSSTVPTIVVGPNGDIISLGGSGGTRILSAVAQILLEVEVNGKDLNSAIDTPRIHHQLIPETIFLEKAFDQDIINGLYTKGHNVTRWPRHKSVVQIVKRSSKDGSIEALSDGRKHGLAYVY</sequence>
<evidence type="ECO:0000256" key="1">
    <source>
        <dbReference type="ARBA" id="ARBA00001049"/>
    </source>
</evidence>
<dbReference type="PANTHER" id="PTHR11686:SF9">
    <property type="entry name" value="RE13973P"/>
    <property type="match status" value="1"/>
</dbReference>
<evidence type="ECO:0000256" key="4">
    <source>
        <dbReference type="ARBA" id="ARBA00009381"/>
    </source>
</evidence>
<accession>A0A137PGU3</accession>
<evidence type="ECO:0000313" key="11">
    <source>
        <dbReference type="Proteomes" id="UP000070444"/>
    </source>
</evidence>
<reference evidence="10 11" key="1">
    <citation type="journal article" date="2015" name="Genome Biol. Evol.">
        <title>Phylogenomic analyses indicate that early fungi evolved digesting cell walls of algal ancestors of land plants.</title>
        <authorList>
            <person name="Chang Y."/>
            <person name="Wang S."/>
            <person name="Sekimoto S."/>
            <person name="Aerts A.L."/>
            <person name="Choi C."/>
            <person name="Clum A."/>
            <person name="LaButti K.M."/>
            <person name="Lindquist E.A."/>
            <person name="Yee Ngan C."/>
            <person name="Ohm R.A."/>
            <person name="Salamov A.A."/>
            <person name="Grigoriev I.V."/>
            <person name="Spatafora J.W."/>
            <person name="Berbee M.L."/>
        </authorList>
    </citation>
    <scope>NUCLEOTIDE SEQUENCE [LARGE SCALE GENOMIC DNA]</scope>
    <source>
        <strain evidence="10 11">NRRL 28638</strain>
    </source>
</reference>
<evidence type="ECO:0000256" key="2">
    <source>
        <dbReference type="ARBA" id="ARBA00001089"/>
    </source>
</evidence>
<dbReference type="NCBIfam" id="TIGR00066">
    <property type="entry name" value="g_glut_trans"/>
    <property type="match status" value="1"/>
</dbReference>
<dbReference type="GO" id="GO:0103068">
    <property type="term" value="F:leukotriene C4 gamma-glutamyl transferase activity"/>
    <property type="evidence" value="ECO:0007669"/>
    <property type="project" value="UniProtKB-EC"/>
</dbReference>
<evidence type="ECO:0000256" key="6">
    <source>
        <dbReference type="PIRSR" id="PIRSR600101-1"/>
    </source>
</evidence>
<dbReference type="PRINTS" id="PR01210">
    <property type="entry name" value="GGTRANSPTASE"/>
</dbReference>
<dbReference type="Gene3D" id="1.10.246.130">
    <property type="match status" value="1"/>
</dbReference>
<dbReference type="GO" id="GO:0005886">
    <property type="term" value="C:plasma membrane"/>
    <property type="evidence" value="ECO:0007669"/>
    <property type="project" value="TreeGrafter"/>
</dbReference>
<feature type="binding site" evidence="7">
    <location>
        <position position="161"/>
    </location>
    <ligand>
        <name>L-glutamate</name>
        <dbReference type="ChEBI" id="CHEBI:29985"/>
    </ligand>
</feature>
<evidence type="ECO:0000256" key="8">
    <source>
        <dbReference type="RuleBase" id="RU368068"/>
    </source>
</evidence>
<evidence type="ECO:0000313" key="10">
    <source>
        <dbReference type="EMBL" id="KXN74224.1"/>
    </source>
</evidence>
<comment type="catalytic activity">
    <reaction evidence="2 8">
        <text>glutathione + H2O = L-cysteinylglycine + L-glutamate</text>
        <dbReference type="Rhea" id="RHEA:28807"/>
        <dbReference type="ChEBI" id="CHEBI:15377"/>
        <dbReference type="ChEBI" id="CHEBI:29985"/>
        <dbReference type="ChEBI" id="CHEBI:57925"/>
        <dbReference type="ChEBI" id="CHEBI:61694"/>
        <dbReference type="EC" id="3.4.19.13"/>
    </reaction>
</comment>
<dbReference type="UniPathway" id="UPA00204"/>
<protein>
    <recommendedName>
        <fullName evidence="8">Glutathione hydrolase</fullName>
        <ecNumber evidence="8">2.3.2.2</ecNumber>
        <ecNumber evidence="8">3.4.19.13</ecNumber>
    </recommendedName>
    <alternativeName>
        <fullName evidence="8">Gamma-glutamyltransferase</fullName>
    </alternativeName>
    <alternativeName>
        <fullName evidence="8">Gamma-glutamyltranspeptidase</fullName>
    </alternativeName>
</protein>
<feature type="transmembrane region" description="Helical" evidence="9">
    <location>
        <begin position="40"/>
        <end position="61"/>
    </location>
</feature>
<proteinExistence type="inferred from homology"/>
<evidence type="ECO:0000256" key="7">
    <source>
        <dbReference type="PIRSR" id="PIRSR600101-2"/>
    </source>
</evidence>
<dbReference type="FunFam" id="3.60.20.40:FF:000001">
    <property type="entry name" value="Gamma-glutamyltranspeptidase 1"/>
    <property type="match status" value="1"/>
</dbReference>
<comment type="function">
    <text evidence="8">Cleaves the gamma-glutamyl peptide bond of glutathione and glutathione conjugates.</text>
</comment>
<gene>
    <name evidence="10" type="ORF">CONCODRAFT_76963</name>
</gene>
<keyword evidence="8" id="KW-0012">Acyltransferase</keyword>
<feature type="binding site" evidence="7">
    <location>
        <begin position="450"/>
        <end position="452"/>
    </location>
    <ligand>
        <name>L-glutamate</name>
        <dbReference type="ChEBI" id="CHEBI:29985"/>
    </ligand>
</feature>
<feature type="binding site" evidence="7">
    <location>
        <position position="474"/>
    </location>
    <ligand>
        <name>L-glutamate</name>
        <dbReference type="ChEBI" id="CHEBI:29985"/>
    </ligand>
</feature>
<feature type="binding site" evidence="7">
    <location>
        <position position="524"/>
    </location>
    <ligand>
        <name>L-glutamate</name>
        <dbReference type="ChEBI" id="CHEBI:29985"/>
    </ligand>
</feature>
<dbReference type="InterPro" id="IPR000101">
    <property type="entry name" value="GGT_peptidase"/>
</dbReference>
<comment type="catalytic activity">
    <reaction evidence="5 8">
        <text>an N-terminal (5-L-glutamyl)-[peptide] + an alpha-amino acid = 5-L-glutamyl amino acid + an N-terminal L-alpha-aminoacyl-[peptide]</text>
        <dbReference type="Rhea" id="RHEA:23904"/>
        <dbReference type="Rhea" id="RHEA-COMP:9780"/>
        <dbReference type="Rhea" id="RHEA-COMP:9795"/>
        <dbReference type="ChEBI" id="CHEBI:77644"/>
        <dbReference type="ChEBI" id="CHEBI:78597"/>
        <dbReference type="ChEBI" id="CHEBI:78599"/>
        <dbReference type="ChEBI" id="CHEBI:78608"/>
        <dbReference type="EC" id="2.3.2.2"/>
    </reaction>
</comment>
<evidence type="ECO:0000256" key="3">
    <source>
        <dbReference type="ARBA" id="ARBA00005115"/>
    </source>
</evidence>
<name>A0A137PGU3_CONC2</name>
<dbReference type="EC" id="3.4.19.13" evidence="8"/>
<dbReference type="EMBL" id="KQ964426">
    <property type="protein sequence ID" value="KXN74224.1"/>
    <property type="molecule type" value="Genomic_DNA"/>
</dbReference>
<dbReference type="InterPro" id="IPR043138">
    <property type="entry name" value="GGT_lsub"/>
</dbReference>
<dbReference type="EC" id="2.3.2.2" evidence="8"/>
<keyword evidence="8" id="KW-0378">Hydrolase</keyword>
<dbReference type="SUPFAM" id="SSF56235">
    <property type="entry name" value="N-terminal nucleophile aminohydrolases (Ntn hydrolases)"/>
    <property type="match status" value="1"/>
</dbReference>
<dbReference type="InterPro" id="IPR043137">
    <property type="entry name" value="GGT_ssub_C"/>
</dbReference>
<dbReference type="STRING" id="796925.A0A137PGU3"/>
<dbReference type="Pfam" id="PF01019">
    <property type="entry name" value="G_glu_transpept"/>
    <property type="match status" value="1"/>
</dbReference>
<keyword evidence="9" id="KW-1133">Transmembrane helix</keyword>
<dbReference type="InterPro" id="IPR029055">
    <property type="entry name" value="Ntn_hydrolases_N"/>
</dbReference>
<dbReference type="OMA" id="SFWPRTW"/>
<feature type="binding site" evidence="7">
    <location>
        <begin position="502"/>
        <end position="503"/>
    </location>
    <ligand>
        <name>L-glutamate</name>
        <dbReference type="ChEBI" id="CHEBI:29985"/>
    </ligand>
</feature>
<comment type="catalytic activity">
    <reaction evidence="1 8">
        <text>an S-substituted glutathione + H2O = an S-substituted L-cysteinylglycine + L-glutamate</text>
        <dbReference type="Rhea" id="RHEA:59468"/>
        <dbReference type="ChEBI" id="CHEBI:15377"/>
        <dbReference type="ChEBI" id="CHEBI:29985"/>
        <dbReference type="ChEBI" id="CHEBI:90779"/>
        <dbReference type="ChEBI" id="CHEBI:143103"/>
        <dbReference type="EC" id="3.4.19.13"/>
    </reaction>
</comment>
<dbReference type="Gene3D" id="3.60.20.40">
    <property type="match status" value="1"/>
</dbReference>
<dbReference type="Proteomes" id="UP000070444">
    <property type="component" value="Unassembled WGS sequence"/>
</dbReference>
<comment type="pathway">
    <text evidence="3 8">Sulfur metabolism; glutathione metabolism.</text>
</comment>
<keyword evidence="9" id="KW-0472">Membrane</keyword>
<evidence type="ECO:0000256" key="9">
    <source>
        <dbReference type="SAM" id="Phobius"/>
    </source>
</evidence>